<name>A0AC58TLB3_TOBAC</name>
<protein>
    <submittedName>
        <fullName evidence="2">Uncharacterized protein LOC142175332</fullName>
    </submittedName>
</protein>
<dbReference type="Proteomes" id="UP000790787">
    <property type="component" value="Chromosome 21"/>
</dbReference>
<reference evidence="1" key="1">
    <citation type="journal article" date="2014" name="Nat. Commun.">
        <title>The tobacco genome sequence and its comparison with those of tomato and potato.</title>
        <authorList>
            <person name="Sierro N."/>
            <person name="Battey J.N."/>
            <person name="Ouadi S."/>
            <person name="Bakaher N."/>
            <person name="Bovet L."/>
            <person name="Willig A."/>
            <person name="Goepfert S."/>
            <person name="Peitsch M.C."/>
            <person name="Ivanov N.V."/>
        </authorList>
    </citation>
    <scope>NUCLEOTIDE SEQUENCE [LARGE SCALE GENOMIC DNA]</scope>
</reference>
<dbReference type="RefSeq" id="XP_075098016.1">
    <property type="nucleotide sequence ID" value="XM_075241915.1"/>
</dbReference>
<gene>
    <name evidence="2" type="primary">LOC142175332</name>
</gene>
<evidence type="ECO:0000313" key="2">
    <source>
        <dbReference type="RefSeq" id="XP_075098016.1"/>
    </source>
</evidence>
<proteinExistence type="predicted"/>
<sequence>MNKYSGCWTDEDASDDECKEDTKNYFMERGETREGTKLNSRKYDVLLKMRQSTNKDISEHDQPQNESTNQRTEVVPNEWRSEPEYPQKFIIGNLTDGIKTRGALKKKANVTLIYQIEPKKVDEALKDLSWLTKPLYGLIQAPRAWYERLSSLLISHGFLRGNIDTTLFIKRSSSGNLIIQIYVDDIIIGSVNPILCKEFSHLMRNEFEMSMIGELTFFLGLQIQQSDEAIFICQAKYTKELIQKFGMDNANAIGTPMSPAISLDKDEEGKSVDESKYRGMNGSPLYLTTSRPDIMFSICRRARFQAAPKESHLTIVKRIIRYLIGTISHGLWYSRLNNFKLEGFSDVDLAGDKDDRKSTGGTCQLLDKSLIFWNSKKQGSVALFTIEDEYIAVGQCCAQLLWMTHQFSDYDLSFKKPIPQKDVMRIRKILAKDLKAKIKEANVQISCVIEKEEREKRTLVMHCIDSSSSSQPLSEPTTYSRASCMLEWKESMTKEFEALEANGTWSVVELPPRKKPIGCKWMYKIKHKTDEDIKRYKTRLVIRGDTQIEYIDFHETFSPVMKMSTIKTLIEVAVKKHWPIFQLDVNNVFLHGDLDEEVYMKLPPSYNISSPSTFGQMVSGDSIVMLAVYMDDIIFSGTDRAEISTLKSFFRHQFKIKDLGSLNYFLGIEVLYSASGVLLHKKKFIHELLRKFHCSDAPPVVCPLSLSVKLKANESVSSPRLEVNRYLVGKLNFLTHTRPDIFFVVQHLSQFMQSPWCASFRCWFPFAEAGCPDTRRPVTDFCVLLGGNLISWKSKKQRVALMSSVEAEYKAMSKAVYEVTWLHILLLDLGVPCSIAIPLFCYSQATIHIVKNPVFHERTKHIELDCHLVRTKLAKGLI</sequence>
<accession>A0AC58TLB3</accession>
<evidence type="ECO:0000313" key="1">
    <source>
        <dbReference type="Proteomes" id="UP000790787"/>
    </source>
</evidence>
<organism evidence="1 2">
    <name type="scientific">Nicotiana tabacum</name>
    <name type="common">Common tobacco</name>
    <dbReference type="NCBI Taxonomy" id="4097"/>
    <lineage>
        <taxon>Eukaryota</taxon>
        <taxon>Viridiplantae</taxon>
        <taxon>Streptophyta</taxon>
        <taxon>Embryophyta</taxon>
        <taxon>Tracheophyta</taxon>
        <taxon>Spermatophyta</taxon>
        <taxon>Magnoliopsida</taxon>
        <taxon>eudicotyledons</taxon>
        <taxon>Gunneridae</taxon>
        <taxon>Pentapetalae</taxon>
        <taxon>asterids</taxon>
        <taxon>lamiids</taxon>
        <taxon>Solanales</taxon>
        <taxon>Solanaceae</taxon>
        <taxon>Nicotianoideae</taxon>
        <taxon>Nicotianeae</taxon>
        <taxon>Nicotiana</taxon>
    </lineage>
</organism>
<keyword evidence="1" id="KW-1185">Reference proteome</keyword>
<reference evidence="2" key="2">
    <citation type="submission" date="2025-08" db="UniProtKB">
        <authorList>
            <consortium name="RefSeq"/>
        </authorList>
    </citation>
    <scope>IDENTIFICATION</scope>
    <source>
        <tissue evidence="2">Leaf</tissue>
    </source>
</reference>